<dbReference type="AlphaFoldDB" id="A0A8S1ETZ6"/>
<dbReference type="SUPFAM" id="SSF47473">
    <property type="entry name" value="EF-hand"/>
    <property type="match status" value="2"/>
</dbReference>
<evidence type="ECO:0000259" key="5">
    <source>
        <dbReference type="PROSITE" id="PS50222"/>
    </source>
</evidence>
<evidence type="ECO:0000256" key="4">
    <source>
        <dbReference type="SAM" id="SignalP"/>
    </source>
</evidence>
<dbReference type="Pfam" id="PF13202">
    <property type="entry name" value="EF-hand_5"/>
    <property type="match status" value="2"/>
</dbReference>
<dbReference type="EMBL" id="CADEPM010000003">
    <property type="protein sequence ID" value="CAB3403073.1"/>
    <property type="molecule type" value="Genomic_DNA"/>
</dbReference>
<reference evidence="6 7" key="1">
    <citation type="submission" date="2020-04" db="EMBL/GenBank/DDBJ databases">
        <authorList>
            <person name="Laetsch R D."/>
            <person name="Stevens L."/>
            <person name="Kumar S."/>
            <person name="Blaxter L. M."/>
        </authorList>
    </citation>
    <scope>NUCLEOTIDE SEQUENCE [LARGE SCALE GENOMIC DNA]</scope>
</reference>
<keyword evidence="3" id="KW-0106">Calcium</keyword>
<accession>A0A8S1ETZ6</accession>
<keyword evidence="7" id="KW-1185">Reference proteome</keyword>
<feature type="domain" description="EF-hand" evidence="5">
    <location>
        <begin position="197"/>
        <end position="232"/>
    </location>
</feature>
<keyword evidence="1" id="KW-0479">Metal-binding</keyword>
<dbReference type="OrthoDB" id="26525at2759"/>
<feature type="signal peptide" evidence="4">
    <location>
        <begin position="1"/>
        <end position="19"/>
    </location>
</feature>
<dbReference type="PANTHER" id="PTHR10827:SF98">
    <property type="entry name" value="45 KDA CALCIUM-BINDING PROTEIN"/>
    <property type="match status" value="1"/>
</dbReference>
<dbReference type="Proteomes" id="UP000494206">
    <property type="component" value="Unassembled WGS sequence"/>
</dbReference>
<proteinExistence type="predicted"/>
<evidence type="ECO:0000313" key="7">
    <source>
        <dbReference type="Proteomes" id="UP000494206"/>
    </source>
</evidence>
<evidence type="ECO:0000256" key="3">
    <source>
        <dbReference type="ARBA" id="ARBA00022837"/>
    </source>
</evidence>
<sequence>MFAFTYIASAAAVLAIVGAQVPQPENEASFELVDANNDGKLSQQELTKFMRKRGRPDGKEFFNRFDLDRNGHLDISEFVPLVFEMGRRPVDLDYEFFKKMDLNNDGIVDLGEVKKMKDENNGRIIDGILAVADADKDGQLTYDEFHSHLTNQTPVSPIDEQRTSALRLMSFIDSNGDNKIGKNELYEFSQKTATNKVRRTDVDGIFTMLDKNEDGFLTVDELKQLAEQFSSIANVRSTIPKV</sequence>
<evidence type="ECO:0000256" key="1">
    <source>
        <dbReference type="ARBA" id="ARBA00022723"/>
    </source>
</evidence>
<dbReference type="Gene3D" id="1.10.238.10">
    <property type="entry name" value="EF-hand"/>
    <property type="match status" value="4"/>
</dbReference>
<keyword evidence="4" id="KW-0732">Signal</keyword>
<organism evidence="6 7">
    <name type="scientific">Caenorhabditis bovis</name>
    <dbReference type="NCBI Taxonomy" id="2654633"/>
    <lineage>
        <taxon>Eukaryota</taxon>
        <taxon>Metazoa</taxon>
        <taxon>Ecdysozoa</taxon>
        <taxon>Nematoda</taxon>
        <taxon>Chromadorea</taxon>
        <taxon>Rhabditida</taxon>
        <taxon>Rhabditina</taxon>
        <taxon>Rhabditomorpha</taxon>
        <taxon>Rhabditoidea</taxon>
        <taxon>Rhabditidae</taxon>
        <taxon>Peloderinae</taxon>
        <taxon>Caenorhabditis</taxon>
    </lineage>
</organism>
<dbReference type="InterPro" id="IPR011992">
    <property type="entry name" value="EF-hand-dom_pair"/>
</dbReference>
<comment type="caution">
    <text evidence="6">The sequence shown here is derived from an EMBL/GenBank/DDBJ whole genome shotgun (WGS) entry which is preliminary data.</text>
</comment>
<gene>
    <name evidence="6" type="ORF">CBOVIS_LOCUS5593</name>
</gene>
<dbReference type="SMART" id="SM00054">
    <property type="entry name" value="EFh"/>
    <property type="match status" value="6"/>
</dbReference>
<dbReference type="GO" id="GO:0005509">
    <property type="term" value="F:calcium ion binding"/>
    <property type="evidence" value="ECO:0007669"/>
    <property type="project" value="InterPro"/>
</dbReference>
<dbReference type="InterPro" id="IPR002048">
    <property type="entry name" value="EF_hand_dom"/>
</dbReference>
<evidence type="ECO:0000256" key="2">
    <source>
        <dbReference type="ARBA" id="ARBA00022737"/>
    </source>
</evidence>
<dbReference type="InterPro" id="IPR018247">
    <property type="entry name" value="EF_Hand_1_Ca_BS"/>
</dbReference>
<feature type="domain" description="EF-hand" evidence="5">
    <location>
        <begin position="21"/>
        <end position="56"/>
    </location>
</feature>
<protein>
    <recommendedName>
        <fullName evidence="5">EF-hand domain-containing protein</fullName>
    </recommendedName>
</protein>
<dbReference type="PROSITE" id="PS50222">
    <property type="entry name" value="EF_HAND_2"/>
    <property type="match status" value="4"/>
</dbReference>
<evidence type="ECO:0000313" key="6">
    <source>
        <dbReference type="EMBL" id="CAB3403073.1"/>
    </source>
</evidence>
<dbReference type="PROSITE" id="PS00018">
    <property type="entry name" value="EF_HAND_1"/>
    <property type="match status" value="5"/>
</dbReference>
<keyword evidence="2" id="KW-0677">Repeat</keyword>
<feature type="domain" description="EF-hand" evidence="5">
    <location>
        <begin position="59"/>
        <end position="88"/>
    </location>
</feature>
<dbReference type="PANTHER" id="PTHR10827">
    <property type="entry name" value="RETICULOCALBIN"/>
    <property type="match status" value="1"/>
</dbReference>
<name>A0A8S1ETZ6_9PELO</name>
<feature type="domain" description="EF-hand" evidence="5">
    <location>
        <begin position="120"/>
        <end position="155"/>
    </location>
</feature>
<dbReference type="Pfam" id="PF13499">
    <property type="entry name" value="EF-hand_7"/>
    <property type="match status" value="2"/>
</dbReference>
<feature type="chain" id="PRO_5035737150" description="EF-hand domain-containing protein" evidence="4">
    <location>
        <begin position="20"/>
        <end position="242"/>
    </location>
</feature>